<dbReference type="EMBL" id="JQBX01000002">
    <property type="protein sequence ID" value="KRN94949.1"/>
    <property type="molecule type" value="Genomic_DNA"/>
</dbReference>
<evidence type="ECO:0000313" key="5">
    <source>
        <dbReference type="Proteomes" id="UP000305541"/>
    </source>
</evidence>
<gene>
    <name evidence="3" type="ORF">FEZ51_02710</name>
    <name evidence="2" type="ORF">IV81_GL000735</name>
</gene>
<keyword evidence="4" id="KW-1185">Reference proteome</keyword>
<dbReference type="PATRIC" id="fig|331679.3.peg.742"/>
<dbReference type="RefSeq" id="WP_057801427.1">
    <property type="nucleotide sequence ID" value="NZ_JQBX01000002.1"/>
</dbReference>
<reference evidence="2 4" key="1">
    <citation type="journal article" date="2015" name="Genome Announc.">
        <title>Expanding the biotechnology potential of lactobacilli through comparative genomics of 213 strains and associated genera.</title>
        <authorList>
            <person name="Sun Z."/>
            <person name="Harris H.M."/>
            <person name="McCann A."/>
            <person name="Guo C."/>
            <person name="Argimon S."/>
            <person name="Zhang W."/>
            <person name="Yang X."/>
            <person name="Jeffery I.B."/>
            <person name="Cooney J.C."/>
            <person name="Kagawa T.F."/>
            <person name="Liu W."/>
            <person name="Song Y."/>
            <person name="Salvetti E."/>
            <person name="Wrobel A."/>
            <person name="Rasinkangas P."/>
            <person name="Parkhill J."/>
            <person name="Rea M.C."/>
            <person name="O'Sullivan O."/>
            <person name="Ritari J."/>
            <person name="Douillard F.P."/>
            <person name="Paul Ross R."/>
            <person name="Yang R."/>
            <person name="Briner A.E."/>
            <person name="Felis G.E."/>
            <person name="de Vos W.M."/>
            <person name="Barrangou R."/>
            <person name="Klaenhammer T.R."/>
            <person name="Caufield P.W."/>
            <person name="Cui Y."/>
            <person name="Zhang H."/>
            <person name="O'Toole P.W."/>
        </authorList>
    </citation>
    <scope>NUCLEOTIDE SEQUENCE [LARGE SCALE GENOMIC DNA]</scope>
    <source>
        <strain evidence="2 4">DSM 18001</strain>
    </source>
</reference>
<dbReference type="Proteomes" id="UP000305541">
    <property type="component" value="Unassembled WGS sequence"/>
</dbReference>
<keyword evidence="1" id="KW-0812">Transmembrane</keyword>
<evidence type="ECO:0000313" key="4">
    <source>
        <dbReference type="Proteomes" id="UP000051859"/>
    </source>
</evidence>
<name>A0A0R2L4V3_9LACO</name>
<evidence type="ECO:0000256" key="1">
    <source>
        <dbReference type="SAM" id="Phobius"/>
    </source>
</evidence>
<comment type="caution">
    <text evidence="2">The sequence shown here is derived from an EMBL/GenBank/DDBJ whole genome shotgun (WGS) entry which is preliminary data.</text>
</comment>
<reference evidence="3 5" key="2">
    <citation type="submission" date="2019-05" db="EMBL/GenBank/DDBJ databases">
        <title>The metagenome of a microbial culture collection derived from dairy environment covers the genomic content of the human microbiome.</title>
        <authorList>
            <person name="Roder T."/>
            <person name="Wuthrich D."/>
            <person name="Sattari Z."/>
            <person name="Von Ah U."/>
            <person name="Bar C."/>
            <person name="Ronchi F."/>
            <person name="Macpherson A.J."/>
            <person name="Ganal-Vonarburg S.C."/>
            <person name="Bruggmann R."/>
            <person name="Vergeres G."/>
        </authorList>
    </citation>
    <scope>NUCLEOTIDE SEQUENCE [LARGE SCALE GENOMIC DNA]</scope>
    <source>
        <strain evidence="3 5">FAM 18815</strain>
    </source>
</reference>
<dbReference type="Pfam" id="PF11151">
    <property type="entry name" value="DUF2929"/>
    <property type="match status" value="1"/>
</dbReference>
<organism evidence="2 4">
    <name type="scientific">Pediococcus stilesii</name>
    <dbReference type="NCBI Taxonomy" id="331679"/>
    <lineage>
        <taxon>Bacteria</taxon>
        <taxon>Bacillati</taxon>
        <taxon>Bacillota</taxon>
        <taxon>Bacilli</taxon>
        <taxon>Lactobacillales</taxon>
        <taxon>Lactobacillaceae</taxon>
        <taxon>Pediococcus</taxon>
    </lineage>
</organism>
<accession>A0A0R2L4V3</accession>
<keyword evidence="1" id="KW-1133">Transmembrane helix</keyword>
<evidence type="ECO:0000313" key="2">
    <source>
        <dbReference type="EMBL" id="KRN94949.1"/>
    </source>
</evidence>
<keyword evidence="1" id="KW-0472">Membrane</keyword>
<proteinExistence type="predicted"/>
<feature type="transmembrane region" description="Helical" evidence="1">
    <location>
        <begin position="38"/>
        <end position="57"/>
    </location>
</feature>
<dbReference type="AlphaFoldDB" id="A0A0R2L4V3"/>
<dbReference type="OrthoDB" id="2300224at2"/>
<dbReference type="InterPro" id="IPR021324">
    <property type="entry name" value="DUF2929"/>
</dbReference>
<dbReference type="EMBL" id="VBTH01000003">
    <property type="protein sequence ID" value="TLQ05167.1"/>
    <property type="molecule type" value="Genomic_DNA"/>
</dbReference>
<sequence length="61" mass="6875">MKKFVANLVVCFWAALFGEVIGFLASQLQQLEYNFLEIGFVTLVCSLLIVNGFSLVMKNEK</sequence>
<dbReference type="STRING" id="331679.IV81_GL000735"/>
<dbReference type="Proteomes" id="UP000051859">
    <property type="component" value="Unassembled WGS sequence"/>
</dbReference>
<protein>
    <submittedName>
        <fullName evidence="3">DUF2929 family protein</fullName>
    </submittedName>
</protein>
<evidence type="ECO:0000313" key="3">
    <source>
        <dbReference type="EMBL" id="TLQ05167.1"/>
    </source>
</evidence>